<dbReference type="EMBL" id="CP021404">
    <property type="protein sequence ID" value="ATI41147.1"/>
    <property type="molecule type" value="Genomic_DNA"/>
</dbReference>
<accession>A0A291LWX9</accession>
<reference evidence="11 12" key="1">
    <citation type="submission" date="2017-05" db="EMBL/GenBank/DDBJ databases">
        <title>Comparative genomic and metabolic analysis of manganese-oxidizing mechanisms in Celeribater manganoxidans DY25T: its adaption to the environment of polymetallic nodule.</title>
        <authorList>
            <person name="Wang X."/>
        </authorList>
    </citation>
    <scope>NUCLEOTIDE SEQUENCE [LARGE SCALE GENOMIC DNA]</scope>
    <source>
        <strain evidence="11 12">DY25</strain>
    </source>
</reference>
<dbReference type="OrthoDB" id="7860024at2"/>
<dbReference type="PANTHER" id="PTHR35011">
    <property type="entry name" value="2,3-DIKETO-L-GULONATE TRAP TRANSPORTER SMALL PERMEASE PROTEIN YIAM"/>
    <property type="match status" value="1"/>
</dbReference>
<evidence type="ECO:0000256" key="2">
    <source>
        <dbReference type="ARBA" id="ARBA00022448"/>
    </source>
</evidence>
<keyword evidence="3" id="KW-1003">Cell membrane</keyword>
<dbReference type="RefSeq" id="WP_088663414.1">
    <property type="nucleotide sequence ID" value="NZ_CP021404.1"/>
</dbReference>
<evidence type="ECO:0000313" key="12">
    <source>
        <dbReference type="Proteomes" id="UP000219050"/>
    </source>
</evidence>
<keyword evidence="12" id="KW-1185">Reference proteome</keyword>
<dbReference type="GO" id="GO:0022857">
    <property type="term" value="F:transmembrane transporter activity"/>
    <property type="evidence" value="ECO:0007669"/>
    <property type="project" value="UniProtKB-UniRule"/>
</dbReference>
<comment type="similarity">
    <text evidence="8 9">Belongs to the TRAP transporter small permease family.</text>
</comment>
<evidence type="ECO:0000256" key="5">
    <source>
        <dbReference type="ARBA" id="ARBA00022692"/>
    </source>
</evidence>
<feature type="transmembrane region" description="Helical" evidence="9">
    <location>
        <begin position="151"/>
        <end position="173"/>
    </location>
</feature>
<dbReference type="GO" id="GO:0005886">
    <property type="term" value="C:plasma membrane"/>
    <property type="evidence" value="ECO:0007669"/>
    <property type="project" value="UniProtKB-SubCell"/>
</dbReference>
<dbReference type="InterPro" id="IPR055348">
    <property type="entry name" value="DctQ"/>
</dbReference>
<comment type="subcellular location">
    <subcellularLocation>
        <location evidence="1 9">Cell inner membrane</location>
        <topology evidence="1 9">Multi-pass membrane protein</topology>
    </subcellularLocation>
</comment>
<protein>
    <recommendedName>
        <fullName evidence="9">TRAP transporter small permease protein</fullName>
    </recommendedName>
</protein>
<dbReference type="Pfam" id="PF04290">
    <property type="entry name" value="DctQ"/>
    <property type="match status" value="1"/>
</dbReference>
<comment type="subunit">
    <text evidence="9">The complex comprises the extracytoplasmic solute receptor protein and the two transmembrane proteins.</text>
</comment>
<dbReference type="Proteomes" id="UP000219050">
    <property type="component" value="Chromosome"/>
</dbReference>
<evidence type="ECO:0000256" key="4">
    <source>
        <dbReference type="ARBA" id="ARBA00022519"/>
    </source>
</evidence>
<evidence type="ECO:0000256" key="8">
    <source>
        <dbReference type="ARBA" id="ARBA00038436"/>
    </source>
</evidence>
<comment type="function">
    <text evidence="9">Part of the tripartite ATP-independent periplasmic (TRAP) transport system.</text>
</comment>
<keyword evidence="4 9" id="KW-0997">Cell inner membrane</keyword>
<keyword evidence="6 9" id="KW-1133">Transmembrane helix</keyword>
<organism evidence="11 12">
    <name type="scientific">Pacificitalea manganoxidans</name>
    <dbReference type="NCBI Taxonomy" id="1411902"/>
    <lineage>
        <taxon>Bacteria</taxon>
        <taxon>Pseudomonadati</taxon>
        <taxon>Pseudomonadota</taxon>
        <taxon>Alphaproteobacteria</taxon>
        <taxon>Rhodobacterales</taxon>
        <taxon>Paracoccaceae</taxon>
        <taxon>Pacificitalea</taxon>
    </lineage>
</organism>
<feature type="transmembrane region" description="Helical" evidence="9">
    <location>
        <begin position="64"/>
        <end position="84"/>
    </location>
</feature>
<evidence type="ECO:0000256" key="7">
    <source>
        <dbReference type="ARBA" id="ARBA00023136"/>
    </source>
</evidence>
<proteinExistence type="inferred from homology"/>
<dbReference type="PANTHER" id="PTHR35011:SF2">
    <property type="entry name" value="2,3-DIKETO-L-GULONATE TRAP TRANSPORTER SMALL PERMEASE PROTEIN YIAM"/>
    <property type="match status" value="1"/>
</dbReference>
<evidence type="ECO:0000256" key="1">
    <source>
        <dbReference type="ARBA" id="ARBA00004429"/>
    </source>
</evidence>
<evidence type="ECO:0000256" key="3">
    <source>
        <dbReference type="ARBA" id="ARBA00022475"/>
    </source>
</evidence>
<dbReference type="GO" id="GO:0015740">
    <property type="term" value="P:C4-dicarboxylate transport"/>
    <property type="evidence" value="ECO:0007669"/>
    <property type="project" value="TreeGrafter"/>
</dbReference>
<keyword evidence="2 9" id="KW-0813">Transport</keyword>
<feature type="transmembrane region" description="Helical" evidence="9">
    <location>
        <begin position="105"/>
        <end position="123"/>
    </location>
</feature>
<keyword evidence="7 9" id="KW-0472">Membrane</keyword>
<feature type="transmembrane region" description="Helical" evidence="9">
    <location>
        <begin position="30"/>
        <end position="52"/>
    </location>
</feature>
<keyword evidence="5 9" id="KW-0812">Transmembrane</keyword>
<dbReference type="InterPro" id="IPR007387">
    <property type="entry name" value="TRAP_DctQ"/>
</dbReference>
<evidence type="ECO:0000256" key="6">
    <source>
        <dbReference type="ARBA" id="ARBA00022989"/>
    </source>
</evidence>
<evidence type="ECO:0000256" key="9">
    <source>
        <dbReference type="RuleBase" id="RU369079"/>
    </source>
</evidence>
<name>A0A291LWX9_9RHOB</name>
<feature type="domain" description="Tripartite ATP-independent periplasmic transporters DctQ component" evidence="10">
    <location>
        <begin position="43"/>
        <end position="168"/>
    </location>
</feature>
<evidence type="ECO:0000259" key="10">
    <source>
        <dbReference type="Pfam" id="PF04290"/>
    </source>
</evidence>
<dbReference type="AlphaFoldDB" id="A0A291LWX9"/>
<dbReference type="KEGG" id="cmag:CBW24_03435"/>
<sequence length="190" mass="21074">MPQAPRPDDAVIGPPRPIRHLHQLLDGVSFAFKIAITLCLAVMVALNLFNVISRSVLGVAYGWIFSWTMLLFVWMLLLGLFVFIRDRRDVVVDVFMTRLPGMPRRIAGLFACGVGVAVMLAILRGAPTLLKLQTAPMDSIDLPIYVRSMPLFISAVLVLLHFLLDFVAIAFGWSQAFPRTEEPVEVGAVE</sequence>
<gene>
    <name evidence="11" type="ORF">CBW24_03435</name>
</gene>
<evidence type="ECO:0000313" key="11">
    <source>
        <dbReference type="EMBL" id="ATI41147.1"/>
    </source>
</evidence>